<organism evidence="1 2">
    <name type="scientific">Panagrolaimus sp. ES5</name>
    <dbReference type="NCBI Taxonomy" id="591445"/>
    <lineage>
        <taxon>Eukaryota</taxon>
        <taxon>Metazoa</taxon>
        <taxon>Ecdysozoa</taxon>
        <taxon>Nematoda</taxon>
        <taxon>Chromadorea</taxon>
        <taxon>Rhabditida</taxon>
        <taxon>Tylenchina</taxon>
        <taxon>Panagrolaimomorpha</taxon>
        <taxon>Panagrolaimoidea</taxon>
        <taxon>Panagrolaimidae</taxon>
        <taxon>Panagrolaimus</taxon>
    </lineage>
</organism>
<proteinExistence type="predicted"/>
<evidence type="ECO:0000313" key="2">
    <source>
        <dbReference type="WBParaSite" id="ES5_v2.g26607.t1"/>
    </source>
</evidence>
<name>A0AC34GA89_9BILA</name>
<protein>
    <submittedName>
        <fullName evidence="2">FTH domain-containing protein</fullName>
    </submittedName>
</protein>
<evidence type="ECO:0000313" key="1">
    <source>
        <dbReference type="Proteomes" id="UP000887579"/>
    </source>
</evidence>
<accession>A0AC34GA89</accession>
<reference evidence="2" key="1">
    <citation type="submission" date="2022-11" db="UniProtKB">
        <authorList>
            <consortium name="WormBaseParasite"/>
        </authorList>
    </citation>
    <scope>IDENTIFICATION</scope>
</reference>
<dbReference type="WBParaSite" id="ES5_v2.g26607.t1">
    <property type="protein sequence ID" value="ES5_v2.g26607.t1"/>
    <property type="gene ID" value="ES5_v2.g26607"/>
</dbReference>
<sequence length="208" mass="24256">MENKVFISTVLSVNYFKNGALSNFISRLYRCTAKYVDISKQNLTFNELKFLIGHGDVIEIKLSSVKDQNGNPFKFEDIIPFIPKIQKLHIVDIVYSSVISQFLLDFSFKNKIERFEFGDAEILPDPAEFVEFILKNSSPFYSSHFTLYYRDGNALFDYSDDFGNDDDGFYIYDDDSEATTFRKTVRKVISEKWKGPKRPYFSTSCRVY</sequence>
<dbReference type="Proteomes" id="UP000887579">
    <property type="component" value="Unplaced"/>
</dbReference>